<accession>A0A4Z2FL22</accession>
<organism evidence="1 2">
    <name type="scientific">Liparis tanakae</name>
    <name type="common">Tanaka's snailfish</name>
    <dbReference type="NCBI Taxonomy" id="230148"/>
    <lineage>
        <taxon>Eukaryota</taxon>
        <taxon>Metazoa</taxon>
        <taxon>Chordata</taxon>
        <taxon>Craniata</taxon>
        <taxon>Vertebrata</taxon>
        <taxon>Euteleostomi</taxon>
        <taxon>Actinopterygii</taxon>
        <taxon>Neopterygii</taxon>
        <taxon>Teleostei</taxon>
        <taxon>Neoteleostei</taxon>
        <taxon>Acanthomorphata</taxon>
        <taxon>Eupercaria</taxon>
        <taxon>Perciformes</taxon>
        <taxon>Cottioidei</taxon>
        <taxon>Cottales</taxon>
        <taxon>Liparidae</taxon>
        <taxon>Liparis</taxon>
    </lineage>
</organism>
<dbReference type="Proteomes" id="UP000314294">
    <property type="component" value="Unassembled WGS sequence"/>
</dbReference>
<keyword evidence="1" id="KW-0808">Transferase</keyword>
<dbReference type="AlphaFoldDB" id="A0A4Z2FL22"/>
<name>A0A4Z2FL22_9TELE</name>
<keyword evidence="1" id="KW-0418">Kinase</keyword>
<dbReference type="GO" id="GO:0016301">
    <property type="term" value="F:kinase activity"/>
    <property type="evidence" value="ECO:0007669"/>
    <property type="project" value="UniProtKB-KW"/>
</dbReference>
<proteinExistence type="predicted"/>
<keyword evidence="2" id="KW-1185">Reference proteome</keyword>
<sequence length="60" mass="6960">MRMRIIAPVHLSTCLVTSFLDASEHLHTSARRQNGLHADASIAHRFHLMREKHPEKFNSR</sequence>
<protein>
    <submittedName>
        <fullName evidence="1">Diacylglycerol kinase gamma</fullName>
    </submittedName>
</protein>
<evidence type="ECO:0000313" key="2">
    <source>
        <dbReference type="Proteomes" id="UP000314294"/>
    </source>
</evidence>
<reference evidence="1 2" key="1">
    <citation type="submission" date="2019-03" db="EMBL/GenBank/DDBJ databases">
        <title>First draft genome of Liparis tanakae, snailfish: a comprehensive survey of snailfish specific genes.</title>
        <authorList>
            <person name="Kim W."/>
            <person name="Song I."/>
            <person name="Jeong J.-H."/>
            <person name="Kim D."/>
            <person name="Kim S."/>
            <person name="Ryu S."/>
            <person name="Song J.Y."/>
            <person name="Lee S.K."/>
        </authorList>
    </citation>
    <scope>NUCLEOTIDE SEQUENCE [LARGE SCALE GENOMIC DNA]</scope>
    <source>
        <tissue evidence="1">Muscle</tissue>
    </source>
</reference>
<dbReference type="EMBL" id="SRLO01001071">
    <property type="protein sequence ID" value="TNN41956.1"/>
    <property type="molecule type" value="Genomic_DNA"/>
</dbReference>
<comment type="caution">
    <text evidence="1">The sequence shown here is derived from an EMBL/GenBank/DDBJ whole genome shotgun (WGS) entry which is preliminary data.</text>
</comment>
<evidence type="ECO:0000313" key="1">
    <source>
        <dbReference type="EMBL" id="TNN41956.1"/>
    </source>
</evidence>
<gene>
    <name evidence="1" type="primary">Dgkg_1</name>
    <name evidence="1" type="ORF">EYF80_047877</name>
</gene>